<dbReference type="AlphaFoldDB" id="A0A3P5XFS5"/>
<dbReference type="Proteomes" id="UP000277498">
    <property type="component" value="Unassembled WGS sequence"/>
</dbReference>
<sequence>MDSGDMLDLSLNEVENLAMKAARGAGLSWGQAEDLGRAARWLAGEGCDWASDLLALLESPDLHDPDRCAATAGLGLADRLPALSPGEVIRTGPLSMPRWLLPTLAHAAIAHGATLSGEVGDLAFSCDAGGLRLSAPLASLPHGVCEARLCRTARAEPLAHGLLRQPRSATRASVLARLEHYIHRTYVPNSEKSRLRGAGAPGGIAGQAAGLPAGQS</sequence>
<dbReference type="InterPro" id="IPR022201">
    <property type="entry name" value="DUF3726"/>
</dbReference>
<organism evidence="1 2">
    <name type="scientific">Pseudogemmobacter humi</name>
    <dbReference type="NCBI Taxonomy" id="2483812"/>
    <lineage>
        <taxon>Bacteria</taxon>
        <taxon>Pseudomonadati</taxon>
        <taxon>Pseudomonadota</taxon>
        <taxon>Alphaproteobacteria</taxon>
        <taxon>Rhodobacterales</taxon>
        <taxon>Paracoccaceae</taxon>
        <taxon>Pseudogemmobacter</taxon>
    </lineage>
</organism>
<dbReference type="Pfam" id="PF12525">
    <property type="entry name" value="DUF3726"/>
    <property type="match status" value="1"/>
</dbReference>
<reference evidence="1 2" key="1">
    <citation type="submission" date="2018-11" db="EMBL/GenBank/DDBJ databases">
        <authorList>
            <person name="Criscuolo A."/>
        </authorList>
    </citation>
    <scope>NUCLEOTIDE SEQUENCE [LARGE SCALE GENOMIC DNA]</scope>
    <source>
        <strain evidence="1">ACIP111625</strain>
    </source>
</reference>
<dbReference type="RefSeq" id="WP_160144678.1">
    <property type="nucleotide sequence ID" value="NZ_UXAW01000119.1"/>
</dbReference>
<evidence type="ECO:0008006" key="3">
    <source>
        <dbReference type="Google" id="ProtNLM"/>
    </source>
</evidence>
<keyword evidence="2" id="KW-1185">Reference proteome</keyword>
<dbReference type="OrthoDB" id="8420038at2"/>
<name>A0A3P5XFS5_9RHOB</name>
<dbReference type="EMBL" id="UXAW01000119">
    <property type="protein sequence ID" value="VDC33604.1"/>
    <property type="molecule type" value="Genomic_DNA"/>
</dbReference>
<evidence type="ECO:0000313" key="1">
    <source>
        <dbReference type="EMBL" id="VDC33604.1"/>
    </source>
</evidence>
<protein>
    <recommendedName>
        <fullName evidence="3">DUF3726 domain-containing protein</fullName>
    </recommendedName>
</protein>
<proteinExistence type="predicted"/>
<evidence type="ECO:0000313" key="2">
    <source>
        <dbReference type="Proteomes" id="UP000277498"/>
    </source>
</evidence>
<accession>A0A3P5XFS5</accession>
<gene>
    <name evidence="1" type="ORF">XINFAN_03917</name>
</gene>